<keyword evidence="2" id="KW-0472">Membrane</keyword>
<evidence type="ECO:0000313" key="5">
    <source>
        <dbReference type="Proteomes" id="UP001602013"/>
    </source>
</evidence>
<dbReference type="Proteomes" id="UP001602013">
    <property type="component" value="Unassembled WGS sequence"/>
</dbReference>
<reference evidence="4 5" key="1">
    <citation type="submission" date="2024-10" db="EMBL/GenBank/DDBJ databases">
        <title>The Natural Products Discovery Center: Release of the First 8490 Sequenced Strains for Exploring Actinobacteria Biosynthetic Diversity.</title>
        <authorList>
            <person name="Kalkreuter E."/>
            <person name="Kautsar S.A."/>
            <person name="Yang D."/>
            <person name="Bader C.D."/>
            <person name="Teijaro C.N."/>
            <person name="Fluegel L."/>
            <person name="Davis C.M."/>
            <person name="Simpson J.R."/>
            <person name="Lauterbach L."/>
            <person name="Steele A.D."/>
            <person name="Gui C."/>
            <person name="Meng S."/>
            <person name="Li G."/>
            <person name="Viehrig K."/>
            <person name="Ye F."/>
            <person name="Su P."/>
            <person name="Kiefer A.F."/>
            <person name="Nichols A."/>
            <person name="Cepeda A.J."/>
            <person name="Yan W."/>
            <person name="Fan B."/>
            <person name="Jiang Y."/>
            <person name="Adhikari A."/>
            <person name="Zheng C.-J."/>
            <person name="Schuster L."/>
            <person name="Cowan T.M."/>
            <person name="Smanski M.J."/>
            <person name="Chevrette M.G."/>
            <person name="De Carvalho L.P.S."/>
            <person name="Shen B."/>
        </authorList>
    </citation>
    <scope>NUCLEOTIDE SEQUENCE [LARGE SCALE GENOMIC DNA]</scope>
    <source>
        <strain evidence="4 5">NPDC002173</strain>
    </source>
</reference>
<protein>
    <submittedName>
        <fullName evidence="4">PP2C family protein-serine/threonine phosphatase</fullName>
        <ecNumber evidence="4">3.1.3.16</ecNumber>
    </submittedName>
</protein>
<dbReference type="SMART" id="SM00331">
    <property type="entry name" value="PP2C_SIG"/>
    <property type="match status" value="1"/>
</dbReference>
<dbReference type="RefSeq" id="WP_387410827.1">
    <property type="nucleotide sequence ID" value="NZ_JBIASD010000006.1"/>
</dbReference>
<dbReference type="InterPro" id="IPR036457">
    <property type="entry name" value="PPM-type-like_dom_sf"/>
</dbReference>
<dbReference type="InterPro" id="IPR001932">
    <property type="entry name" value="PPM-type_phosphatase-like_dom"/>
</dbReference>
<dbReference type="EMBL" id="JBIASD010000006">
    <property type="protein sequence ID" value="MFF3666365.1"/>
    <property type="molecule type" value="Genomic_DNA"/>
</dbReference>
<keyword evidence="1 4" id="KW-0378">Hydrolase</keyword>
<keyword evidence="2" id="KW-0812">Transmembrane</keyword>
<feature type="domain" description="PPM-type phosphatase" evidence="3">
    <location>
        <begin position="177"/>
        <end position="367"/>
    </location>
</feature>
<feature type="transmembrane region" description="Helical" evidence="2">
    <location>
        <begin position="45"/>
        <end position="63"/>
    </location>
</feature>
<name>A0ABW6SN14_9ACTN</name>
<feature type="transmembrane region" description="Helical" evidence="2">
    <location>
        <begin position="20"/>
        <end position="39"/>
    </location>
</feature>
<evidence type="ECO:0000256" key="2">
    <source>
        <dbReference type="SAM" id="Phobius"/>
    </source>
</evidence>
<keyword evidence="5" id="KW-1185">Reference proteome</keyword>
<proteinExistence type="predicted"/>
<keyword evidence="2" id="KW-1133">Transmembrane helix</keyword>
<feature type="transmembrane region" description="Helical" evidence="2">
    <location>
        <begin position="95"/>
        <end position="116"/>
    </location>
</feature>
<dbReference type="SUPFAM" id="SSF81606">
    <property type="entry name" value="PP2C-like"/>
    <property type="match status" value="1"/>
</dbReference>
<sequence length="386" mass="41472">MGDERRSGNAAGRQARRSFLTTAALATWLVVLSAIVVVLDIATGTRVRLAPLLVFLPAFIAGVGTVRQTAVASVWTTAIVGSSAVYLGGNLFDNMLSVLFTAAFGALSIVTCRYRTHRDEVVVRMRSAAAALQRQLLRPLPLITDQIAVEGVYQPVEEDNMVGGDVYEVAASPYGTRVLIADVQGKGLPALGAAFAVLGAFREVAHREAALSVIVDALEQAVVRHNEFAAETGEPERFVTALLLDIDGALQVQAVNCGHIPPYLLRAGHAAAVALPGTGVPLGLARLTRDPHVVERFAFPHDATLVLCTDGVTEARNADGDFYPLRARLRTWGELPPERLTATLRADLAHFTGGNPRDDIAVLVLRRRSWRRLAVDRSVTQHAEQS</sequence>
<dbReference type="Pfam" id="PF07228">
    <property type="entry name" value="SpoIIE"/>
    <property type="match status" value="1"/>
</dbReference>
<dbReference type="EC" id="3.1.3.16" evidence="4"/>
<dbReference type="PROSITE" id="PS51746">
    <property type="entry name" value="PPM_2"/>
    <property type="match status" value="1"/>
</dbReference>
<organism evidence="4 5">
    <name type="scientific">Microtetraspora malaysiensis</name>
    <dbReference type="NCBI Taxonomy" id="161358"/>
    <lineage>
        <taxon>Bacteria</taxon>
        <taxon>Bacillati</taxon>
        <taxon>Actinomycetota</taxon>
        <taxon>Actinomycetes</taxon>
        <taxon>Streptosporangiales</taxon>
        <taxon>Streptosporangiaceae</taxon>
        <taxon>Microtetraspora</taxon>
    </lineage>
</organism>
<dbReference type="GO" id="GO:0004722">
    <property type="term" value="F:protein serine/threonine phosphatase activity"/>
    <property type="evidence" value="ECO:0007669"/>
    <property type="project" value="UniProtKB-EC"/>
</dbReference>
<dbReference type="InterPro" id="IPR052016">
    <property type="entry name" value="Bact_Sigma-Reg"/>
</dbReference>
<evidence type="ECO:0000256" key="1">
    <source>
        <dbReference type="ARBA" id="ARBA00022801"/>
    </source>
</evidence>
<gene>
    <name evidence="4" type="ORF">ACFYXI_12290</name>
</gene>
<evidence type="ECO:0000313" key="4">
    <source>
        <dbReference type="EMBL" id="MFF3666365.1"/>
    </source>
</evidence>
<dbReference type="Gene3D" id="3.60.40.10">
    <property type="entry name" value="PPM-type phosphatase domain"/>
    <property type="match status" value="1"/>
</dbReference>
<dbReference type="PANTHER" id="PTHR43156:SF2">
    <property type="entry name" value="STAGE II SPORULATION PROTEIN E"/>
    <property type="match status" value="1"/>
</dbReference>
<dbReference type="PANTHER" id="PTHR43156">
    <property type="entry name" value="STAGE II SPORULATION PROTEIN E-RELATED"/>
    <property type="match status" value="1"/>
</dbReference>
<accession>A0ABW6SN14</accession>
<evidence type="ECO:0000259" key="3">
    <source>
        <dbReference type="PROSITE" id="PS51746"/>
    </source>
</evidence>
<comment type="caution">
    <text evidence="4">The sequence shown here is derived from an EMBL/GenBank/DDBJ whole genome shotgun (WGS) entry which is preliminary data.</text>
</comment>